<dbReference type="GO" id="GO:0042597">
    <property type="term" value="C:periplasmic space"/>
    <property type="evidence" value="ECO:0007669"/>
    <property type="project" value="UniProtKB-SubCell"/>
</dbReference>
<reference evidence="6 7" key="1">
    <citation type="submission" date="2015-07" db="EMBL/GenBank/DDBJ databases">
        <authorList>
            <person name="Noorani M."/>
        </authorList>
    </citation>
    <scope>NUCLEOTIDE SEQUENCE [LARGE SCALE GENOMIC DNA]</scope>
    <source>
        <strain evidence="6 7">CECT 5088</strain>
    </source>
</reference>
<organism evidence="6 7">
    <name type="scientific">Jannaschia rubra</name>
    <dbReference type="NCBI Taxonomy" id="282197"/>
    <lineage>
        <taxon>Bacteria</taxon>
        <taxon>Pseudomonadati</taxon>
        <taxon>Pseudomonadota</taxon>
        <taxon>Alphaproteobacteria</taxon>
        <taxon>Rhodobacterales</taxon>
        <taxon>Roseobacteraceae</taxon>
        <taxon>Jannaschia</taxon>
    </lineage>
</organism>
<evidence type="ECO:0000256" key="1">
    <source>
        <dbReference type="ARBA" id="ARBA00004418"/>
    </source>
</evidence>
<proteinExistence type="inferred from homology"/>
<comment type="subcellular location">
    <subcellularLocation>
        <location evidence="1">Periplasm</location>
    </subcellularLocation>
</comment>
<accession>A0A0M6XVJ7</accession>
<dbReference type="STRING" id="282197.SAMN04488517_11127"/>
<keyword evidence="4 5" id="KW-0732">Signal</keyword>
<dbReference type="SUPFAM" id="SSF53850">
    <property type="entry name" value="Periplasmic binding protein-like II"/>
    <property type="match status" value="1"/>
</dbReference>
<dbReference type="Pfam" id="PF13416">
    <property type="entry name" value="SBP_bac_8"/>
    <property type="match status" value="1"/>
</dbReference>
<keyword evidence="7" id="KW-1185">Reference proteome</keyword>
<comment type="similarity">
    <text evidence="2">Belongs to the bacterial solute-binding protein 1 family.</text>
</comment>
<dbReference type="RefSeq" id="WP_055684099.1">
    <property type="nucleotide sequence ID" value="NZ_CXPG01000025.1"/>
</dbReference>
<evidence type="ECO:0000256" key="4">
    <source>
        <dbReference type="ARBA" id="ARBA00022729"/>
    </source>
</evidence>
<evidence type="ECO:0000313" key="6">
    <source>
        <dbReference type="EMBL" id="CTQ34732.1"/>
    </source>
</evidence>
<dbReference type="AlphaFoldDB" id="A0A0M6XVJ7"/>
<evidence type="ECO:0000256" key="2">
    <source>
        <dbReference type="ARBA" id="ARBA00008520"/>
    </source>
</evidence>
<gene>
    <name evidence="6" type="ORF">JAN5088_03528</name>
</gene>
<dbReference type="PANTHER" id="PTHR43649">
    <property type="entry name" value="ARABINOSE-BINDING PROTEIN-RELATED"/>
    <property type="match status" value="1"/>
</dbReference>
<evidence type="ECO:0000313" key="7">
    <source>
        <dbReference type="Proteomes" id="UP000048908"/>
    </source>
</evidence>
<dbReference type="Proteomes" id="UP000048908">
    <property type="component" value="Unassembled WGS sequence"/>
</dbReference>
<protein>
    <submittedName>
        <fullName evidence="6">Putative ABC transporter-binding protein</fullName>
    </submittedName>
</protein>
<evidence type="ECO:0000256" key="3">
    <source>
        <dbReference type="ARBA" id="ARBA00022448"/>
    </source>
</evidence>
<dbReference type="OrthoDB" id="9811951at2"/>
<feature type="chain" id="PRO_5005807112" evidence="5">
    <location>
        <begin position="24"/>
        <end position="449"/>
    </location>
</feature>
<evidence type="ECO:0000256" key="5">
    <source>
        <dbReference type="SAM" id="SignalP"/>
    </source>
</evidence>
<dbReference type="InterPro" id="IPR050490">
    <property type="entry name" value="Bact_solute-bd_prot1"/>
</dbReference>
<feature type="signal peptide" evidence="5">
    <location>
        <begin position="1"/>
        <end position="23"/>
    </location>
</feature>
<keyword evidence="3" id="KW-0813">Transport</keyword>
<dbReference type="Gene3D" id="3.40.190.10">
    <property type="entry name" value="Periplasmic binding protein-like II"/>
    <property type="match status" value="2"/>
</dbReference>
<dbReference type="PANTHER" id="PTHR43649:SF34">
    <property type="entry name" value="ABC TRANSPORTER PERIPLASMIC-BINDING PROTEIN YCJN-RELATED"/>
    <property type="match status" value="1"/>
</dbReference>
<dbReference type="EMBL" id="CXPG01000025">
    <property type="protein sequence ID" value="CTQ34732.1"/>
    <property type="molecule type" value="Genomic_DNA"/>
</dbReference>
<sequence length="449" mass="49443">MNIRLKSALALTTALTVVSPAVAQDQSGWSLAEAAEPYAGTTVDVVFLLRPGYEAAKEMIPAFEEETGIEINITDLPYENALGEQVRDFVAQGDLDVALIDLVWIGNFAQNDWIVPMAAIEEQFPDIIDPDLDLDDFFPLVLDAFGSWDGTVYGLPFDNYSGLLFYNSCMLEEAGFDGPPETWEAVMDDYGPALTKDGKYAYALQSKRNETQSADSFARMIWPFGGSFLDAEFRSNLSSEESLAGLNFRQELMQYMPEGIVAYDHAEAVNALAQGDVAFITEWSSFYSTLADPDTSRIGECLAIAPEPAGPAGRKPALGGFSLAVAEQADDDEKAAAWLFIQWITSKENARQYLDLGGVPARQSVYEEEGIAESFPFVPALVESWQEGVPEFRPRFAEWPEISEVVQQYGTQMMLGEITVEEGAERIGTEMEAILDKAGYYDGDKPLIQ</sequence>
<dbReference type="InterPro" id="IPR006059">
    <property type="entry name" value="SBP"/>
</dbReference>
<name>A0A0M6XVJ7_9RHOB</name>
<dbReference type="CDD" id="cd13585">
    <property type="entry name" value="PBP2_TMBP_like"/>
    <property type="match status" value="1"/>
</dbReference>